<dbReference type="Gene3D" id="3.40.50.720">
    <property type="entry name" value="NAD(P)-binding Rossmann-like Domain"/>
    <property type="match status" value="1"/>
</dbReference>
<evidence type="ECO:0000313" key="2">
    <source>
        <dbReference type="Proteomes" id="UP000807504"/>
    </source>
</evidence>
<protein>
    <submittedName>
        <fullName evidence="1">Estradiol 17-beta-dehydrogenase 2 like protein</fullName>
    </submittedName>
</protein>
<gene>
    <name evidence="1" type="ORF">HNY73_019585</name>
</gene>
<name>A0A8T0E6H7_ARGBR</name>
<dbReference type="InterPro" id="IPR002347">
    <property type="entry name" value="SDR_fam"/>
</dbReference>
<dbReference type="Proteomes" id="UP000807504">
    <property type="component" value="Unassembled WGS sequence"/>
</dbReference>
<dbReference type="PRINTS" id="PR00081">
    <property type="entry name" value="GDHRDH"/>
</dbReference>
<comment type="caution">
    <text evidence="1">The sequence shown here is derived from an EMBL/GenBank/DDBJ whole genome shotgun (WGS) entry which is preliminary data.</text>
</comment>
<dbReference type="Pfam" id="PF00106">
    <property type="entry name" value="adh_short"/>
    <property type="match status" value="1"/>
</dbReference>
<reference evidence="1" key="1">
    <citation type="journal article" date="2020" name="bioRxiv">
        <title>Chromosome-level reference genome of the European wasp spider Argiope bruennichi: a resource for studies on range expansion and evolutionary adaptation.</title>
        <authorList>
            <person name="Sheffer M.M."/>
            <person name="Hoppe A."/>
            <person name="Krehenwinkel H."/>
            <person name="Uhl G."/>
            <person name="Kuss A.W."/>
            <person name="Jensen L."/>
            <person name="Jensen C."/>
            <person name="Gillespie R.G."/>
            <person name="Hoff K.J."/>
            <person name="Prost S."/>
        </authorList>
    </citation>
    <scope>NUCLEOTIDE SEQUENCE</scope>
</reference>
<dbReference type="SUPFAM" id="SSF51735">
    <property type="entry name" value="NAD(P)-binding Rossmann-fold domains"/>
    <property type="match status" value="1"/>
</dbReference>
<evidence type="ECO:0000313" key="1">
    <source>
        <dbReference type="EMBL" id="KAF8766532.1"/>
    </source>
</evidence>
<dbReference type="PANTHER" id="PTHR43313">
    <property type="entry name" value="SHORT-CHAIN DEHYDROGENASE/REDUCTASE FAMILY 9C"/>
    <property type="match status" value="1"/>
</dbReference>
<organism evidence="1 2">
    <name type="scientific">Argiope bruennichi</name>
    <name type="common">Wasp spider</name>
    <name type="synonym">Aranea bruennichi</name>
    <dbReference type="NCBI Taxonomy" id="94029"/>
    <lineage>
        <taxon>Eukaryota</taxon>
        <taxon>Metazoa</taxon>
        <taxon>Ecdysozoa</taxon>
        <taxon>Arthropoda</taxon>
        <taxon>Chelicerata</taxon>
        <taxon>Arachnida</taxon>
        <taxon>Araneae</taxon>
        <taxon>Araneomorphae</taxon>
        <taxon>Entelegynae</taxon>
        <taxon>Araneoidea</taxon>
        <taxon>Araneidae</taxon>
        <taxon>Argiope</taxon>
    </lineage>
</organism>
<dbReference type="PANTHER" id="PTHR43313:SF1">
    <property type="entry name" value="3BETA-HYDROXYSTEROID DEHYDROGENASE DHS-16"/>
    <property type="match status" value="1"/>
</dbReference>
<accession>A0A8T0E6H7</accession>
<reference evidence="1" key="2">
    <citation type="submission" date="2020-06" db="EMBL/GenBank/DDBJ databases">
        <authorList>
            <person name="Sheffer M."/>
        </authorList>
    </citation>
    <scope>NUCLEOTIDE SEQUENCE</scope>
</reference>
<dbReference type="InterPro" id="IPR036291">
    <property type="entry name" value="NAD(P)-bd_dom_sf"/>
</dbReference>
<dbReference type="EMBL" id="JABXBU010002230">
    <property type="protein sequence ID" value="KAF8766532.1"/>
    <property type="molecule type" value="Genomic_DNA"/>
</dbReference>
<dbReference type="AlphaFoldDB" id="A0A8T0E6H7"/>
<dbReference type="GO" id="GO:0016491">
    <property type="term" value="F:oxidoreductase activity"/>
    <property type="evidence" value="ECO:0007669"/>
    <property type="project" value="TreeGrafter"/>
</dbReference>
<sequence>MCTLDDFKDVYDVNLMGVVRVTKAFLPLLKKSKGRIVNVTSHGGKVALPFFAAYLSSKFAAIGLSDCLRHEVGMEGISVVSIEPEIFYTPFIYESTKDQLNSMGSQGSSIEDDHGEDFKKSLKDLGNVFMSFASRDTSIVIDDLEAAISLGRSSPIILGPKACRKFLPPLKGSFEAHNTDQWSAHAPLVTRVSVRLQRGSATTTARWYMGSLATPGEFFDPTLETKTPNSSWKT</sequence>
<proteinExistence type="predicted"/>
<keyword evidence="2" id="KW-1185">Reference proteome</keyword>
<dbReference type="GO" id="GO:0008202">
    <property type="term" value="P:steroid metabolic process"/>
    <property type="evidence" value="ECO:0007669"/>
    <property type="project" value="TreeGrafter"/>
</dbReference>